<dbReference type="InterPro" id="IPR036259">
    <property type="entry name" value="MFS_trans_sf"/>
</dbReference>
<evidence type="ECO:0000313" key="12">
    <source>
        <dbReference type="Proteomes" id="UP001149165"/>
    </source>
</evidence>
<feature type="transmembrane region" description="Helical" evidence="10">
    <location>
        <begin position="86"/>
        <end position="108"/>
    </location>
</feature>
<feature type="transmembrane region" description="Helical" evidence="10">
    <location>
        <begin position="190"/>
        <end position="214"/>
    </location>
</feature>
<keyword evidence="6 10" id="KW-1133">Transmembrane helix</keyword>
<dbReference type="GO" id="GO:0022857">
    <property type="term" value="F:transmembrane transporter activity"/>
    <property type="evidence" value="ECO:0007669"/>
    <property type="project" value="InterPro"/>
</dbReference>
<dbReference type="GO" id="GO:0000329">
    <property type="term" value="C:fungal-type vacuole membrane"/>
    <property type="evidence" value="ECO:0007669"/>
    <property type="project" value="TreeGrafter"/>
</dbReference>
<evidence type="ECO:0000256" key="10">
    <source>
        <dbReference type="SAM" id="Phobius"/>
    </source>
</evidence>
<feature type="compositionally biased region" description="Basic residues" evidence="9">
    <location>
        <begin position="45"/>
        <end position="54"/>
    </location>
</feature>
<feature type="transmembrane region" description="Helical" evidence="10">
    <location>
        <begin position="522"/>
        <end position="542"/>
    </location>
</feature>
<dbReference type="Gene3D" id="1.20.1250.20">
    <property type="entry name" value="MFS general substrate transporter like domains"/>
    <property type="match status" value="1"/>
</dbReference>
<sequence>MPSSNGRGSSSIDKRDFDAHRPLLDDANMESQNTQPSPAIGRSRAGSRRSRRSSHSGYGTTSEDGLLSDVVDGIVERDRRKMHLEVIRVTSFIWGVISCLCAGSITAFSLYGHLLLTRLQYTQLRVNAISISAEIAMYLLVPLFGYLCDRYSPSPLSLASGIVFGLGYFLAAFTYKSGPPPDAGGTGWPFWVMVVAFIAIGMATSCMYLAAVATCAKNYGRGKHKGIMLAIPIAAFGLSGMWQSQIGTHLLCERDQDGHCGDVDVFRYFLFLGATLLVVGIIGTFAMRIVDDDEEERYIDETVEELERSGLLEESDFFRPRTEIRAAAEYGTFLSQDDEEVSPTLSDQEREERRREKEREEQERQKKNWLLNYETRVFLSDPTMWWLAAGFFLVTGPGESYINNLGTIIPTLTPVSYSRNAPPPAGLPSTHVTNVALTSTIARLLTGSLSDLFAPPAIHLFPPIPDSHRNRALAESSNRVTLSRMVFLLPSALLLSIGYLILATPLTQKEPSLFHLTTSLVGFGYGSAFSLTPIIISVVWGVENFATNWGIVAMMPAIGATFWGVVYSAGYQNALDSNGGTSDGECHGWRCYGFWAVGCTLSVWAAIVTLLVAWRGWKRRGVVV</sequence>
<feature type="region of interest" description="Disordered" evidence="9">
    <location>
        <begin position="22"/>
        <end position="62"/>
    </location>
</feature>
<evidence type="ECO:0000256" key="2">
    <source>
        <dbReference type="ARBA" id="ARBA00008335"/>
    </source>
</evidence>
<accession>A0A9W9FVL4</accession>
<dbReference type="AlphaFoldDB" id="A0A9W9FVL4"/>
<dbReference type="EMBL" id="JAPQKH010000003">
    <property type="protein sequence ID" value="KAJ5107213.1"/>
    <property type="molecule type" value="Genomic_DNA"/>
</dbReference>
<proteinExistence type="inferred from homology"/>
<comment type="caution">
    <text evidence="11">The sequence shown here is derived from an EMBL/GenBank/DDBJ whole genome shotgun (WGS) entry which is preliminary data.</text>
</comment>
<feature type="transmembrane region" description="Helical" evidence="10">
    <location>
        <begin position="485"/>
        <end position="502"/>
    </location>
</feature>
<evidence type="ECO:0000313" key="11">
    <source>
        <dbReference type="EMBL" id="KAJ5107213.1"/>
    </source>
</evidence>
<evidence type="ECO:0000256" key="8">
    <source>
        <dbReference type="ARBA" id="ARBA00039330"/>
    </source>
</evidence>
<evidence type="ECO:0000256" key="6">
    <source>
        <dbReference type="ARBA" id="ARBA00022989"/>
    </source>
</evidence>
<keyword evidence="5 10" id="KW-0812">Transmembrane</keyword>
<dbReference type="CDD" id="cd17354">
    <property type="entry name" value="MFS_Mch1p_like"/>
    <property type="match status" value="1"/>
</dbReference>
<keyword evidence="12" id="KW-1185">Reference proteome</keyword>
<feature type="transmembrane region" description="Helical" evidence="10">
    <location>
        <begin position="265"/>
        <end position="287"/>
    </location>
</feature>
<keyword evidence="7 10" id="KW-0472">Membrane</keyword>
<dbReference type="PANTHER" id="PTHR21576">
    <property type="entry name" value="UNCHARACTERIZED NODULIN-LIKE PROTEIN"/>
    <property type="match status" value="1"/>
</dbReference>
<evidence type="ECO:0000256" key="5">
    <source>
        <dbReference type="ARBA" id="ARBA00022692"/>
    </source>
</evidence>
<organism evidence="11 12">
    <name type="scientific">Penicillium angulare</name>
    <dbReference type="NCBI Taxonomy" id="116970"/>
    <lineage>
        <taxon>Eukaryota</taxon>
        <taxon>Fungi</taxon>
        <taxon>Dikarya</taxon>
        <taxon>Ascomycota</taxon>
        <taxon>Pezizomycotina</taxon>
        <taxon>Eurotiomycetes</taxon>
        <taxon>Eurotiomycetidae</taxon>
        <taxon>Eurotiales</taxon>
        <taxon>Aspergillaceae</taxon>
        <taxon>Penicillium</taxon>
    </lineage>
</organism>
<reference evidence="11" key="2">
    <citation type="journal article" date="2023" name="IMA Fungus">
        <title>Comparative genomic study of the Penicillium genus elucidates a diverse pangenome and 15 lateral gene transfer events.</title>
        <authorList>
            <person name="Petersen C."/>
            <person name="Sorensen T."/>
            <person name="Nielsen M.R."/>
            <person name="Sondergaard T.E."/>
            <person name="Sorensen J.L."/>
            <person name="Fitzpatrick D.A."/>
            <person name="Frisvad J.C."/>
            <person name="Nielsen K.L."/>
        </authorList>
    </citation>
    <scope>NUCLEOTIDE SEQUENCE</scope>
    <source>
        <strain evidence="11">IBT 30069</strain>
    </source>
</reference>
<dbReference type="InterPro" id="IPR011701">
    <property type="entry name" value="MFS"/>
</dbReference>
<evidence type="ECO:0000256" key="3">
    <source>
        <dbReference type="ARBA" id="ARBA00022448"/>
    </source>
</evidence>
<feature type="transmembrane region" description="Helical" evidence="10">
    <location>
        <begin position="592"/>
        <end position="614"/>
    </location>
</feature>
<evidence type="ECO:0000256" key="7">
    <source>
        <dbReference type="ARBA" id="ARBA00023136"/>
    </source>
</evidence>
<reference evidence="11" key="1">
    <citation type="submission" date="2022-11" db="EMBL/GenBank/DDBJ databases">
        <authorList>
            <person name="Petersen C."/>
        </authorList>
    </citation>
    <scope>NUCLEOTIDE SEQUENCE</scope>
    <source>
        <strain evidence="11">IBT 30069</strain>
    </source>
</reference>
<dbReference type="PANTHER" id="PTHR21576:SF45">
    <property type="entry name" value="TRANSPORTER MCH1-RELATED"/>
    <property type="match status" value="1"/>
</dbReference>
<feature type="transmembrane region" description="Helical" evidence="10">
    <location>
        <begin position="155"/>
        <end position="175"/>
    </location>
</feature>
<feature type="region of interest" description="Disordered" evidence="9">
    <location>
        <begin position="337"/>
        <end position="364"/>
    </location>
</feature>
<evidence type="ECO:0000256" key="9">
    <source>
        <dbReference type="SAM" id="MobiDB-lite"/>
    </source>
</evidence>
<dbReference type="Pfam" id="PF07690">
    <property type="entry name" value="MFS_1"/>
    <property type="match status" value="1"/>
</dbReference>
<feature type="transmembrane region" description="Helical" evidence="10">
    <location>
        <begin position="128"/>
        <end position="148"/>
    </location>
</feature>
<feature type="transmembrane region" description="Helical" evidence="10">
    <location>
        <begin position="226"/>
        <end position="245"/>
    </location>
</feature>
<keyword evidence="3" id="KW-0813">Transport</keyword>
<name>A0A9W9FVL4_9EURO</name>
<feature type="compositionally biased region" description="Basic and acidic residues" evidence="9">
    <location>
        <begin position="347"/>
        <end position="364"/>
    </location>
</feature>
<comment type="similarity">
    <text evidence="2">Belongs to the major facilitator superfamily.</text>
</comment>
<keyword evidence="4" id="KW-0926">Vacuole</keyword>
<gene>
    <name evidence="11" type="ORF">N7456_003888</name>
</gene>
<evidence type="ECO:0000256" key="1">
    <source>
        <dbReference type="ARBA" id="ARBA00004128"/>
    </source>
</evidence>
<comment type="subcellular location">
    <subcellularLocation>
        <location evidence="1">Vacuole membrane</location>
        <topology evidence="1">Multi-pass membrane protein</topology>
    </subcellularLocation>
</comment>
<protein>
    <recommendedName>
        <fullName evidence="8">Probable transporter MCH1</fullName>
    </recommendedName>
</protein>
<feature type="transmembrane region" description="Helical" evidence="10">
    <location>
        <begin position="549"/>
        <end position="572"/>
    </location>
</feature>
<evidence type="ECO:0000256" key="4">
    <source>
        <dbReference type="ARBA" id="ARBA00022554"/>
    </source>
</evidence>
<dbReference type="Proteomes" id="UP001149165">
    <property type="component" value="Unassembled WGS sequence"/>
</dbReference>
<dbReference type="OrthoDB" id="199930at2759"/>
<dbReference type="SUPFAM" id="SSF103473">
    <property type="entry name" value="MFS general substrate transporter"/>
    <property type="match status" value="1"/>
</dbReference>